<feature type="compositionally biased region" description="Low complexity" evidence="1">
    <location>
        <begin position="119"/>
        <end position="139"/>
    </location>
</feature>
<feature type="region of interest" description="Disordered" evidence="1">
    <location>
        <begin position="550"/>
        <end position="621"/>
    </location>
</feature>
<dbReference type="OrthoDB" id="421226at2759"/>
<organism evidence="2 3">
    <name type="scientific">Catenaria anguillulae PL171</name>
    <dbReference type="NCBI Taxonomy" id="765915"/>
    <lineage>
        <taxon>Eukaryota</taxon>
        <taxon>Fungi</taxon>
        <taxon>Fungi incertae sedis</taxon>
        <taxon>Blastocladiomycota</taxon>
        <taxon>Blastocladiomycetes</taxon>
        <taxon>Blastocladiales</taxon>
        <taxon>Catenariaceae</taxon>
        <taxon>Catenaria</taxon>
    </lineage>
</organism>
<keyword evidence="3" id="KW-1185">Reference proteome</keyword>
<dbReference type="Gene3D" id="3.80.10.10">
    <property type="entry name" value="Ribonuclease Inhibitor"/>
    <property type="match status" value="2"/>
</dbReference>
<accession>A0A1Y2HUS4</accession>
<dbReference type="SUPFAM" id="SSF52047">
    <property type="entry name" value="RNI-like"/>
    <property type="match status" value="1"/>
</dbReference>
<comment type="caution">
    <text evidence="2">The sequence shown here is derived from an EMBL/GenBank/DDBJ whole genome shotgun (WGS) entry which is preliminary data.</text>
</comment>
<sequence length="789" mass="83981">MSSSNNNGASRGRGRGRGGSVRGPTSALTSFLQEQGISARAIAQGHRRRQEEAAAAAAAGAASVPGTSTADANTQGSDATSTADGTQADDAMDVDGDEEDAEDDLVVAVRSTRSRSRRGAAVSSSSSSNASDQVADSSSNGIKTKRKPRKRKPDTSSDDDDDDDDFIGSGTGRNSQPQRPDSSVCIKCRRTITKFTKSAYASVCRSCAGVDANDATTAARAPLRSTRRNAATNGDAAVPALPKRRIGRARETAAEYALVRDDQDLALAQSQVPSLQDMCIKALVDLIDHVEDLGDLSAGSLRKLARVLCKKRRLDAGILPLFTGPFMTSLTLYDVTSLDAEVLGRLSFLCPKLRVLHLAFCGRANDETIDAWIGAGWDGLCEVTLKGPYLVTDGAWSRFFEAYGRQLTKLNLEHCAKLAEPGVRALVEAQAAASYPLEDLALHYADSLSSSALDHLTNFVNLQGLSLMYSCTHLTDVHVEAYTRSMPQLRAIAIGVAAHLTDKSLFALRRIQSTLAHLTLSSVDGITTAGVHSWLRGVWPPVRGRIVGEGEEEGESAQQGEQQQAQEQAQSGPAAGGAVAAGSEQTAGAVTNGTSGDAGAASGDAADGYADAMDVDGPEDEDPLYTLPTLTAEEALEWEEHDTLPSEIDFSDILAPPSHITFPTLSLETLVLDRCRGINSDAALVPILEQSAPYLKRLALNWMDQVTHRSLMALVDSVGAHPVVRDLDLSWVRCVDDPVLEQLVERLPELARVTVFGCNKLTAWATVLKQWENARGDRVAVIGSEFAEA</sequence>
<evidence type="ECO:0008006" key="4">
    <source>
        <dbReference type="Google" id="ProtNLM"/>
    </source>
</evidence>
<name>A0A1Y2HUS4_9FUNG</name>
<feature type="compositionally biased region" description="Acidic residues" evidence="1">
    <location>
        <begin position="90"/>
        <end position="105"/>
    </location>
</feature>
<dbReference type="GO" id="GO:0031146">
    <property type="term" value="P:SCF-dependent proteasomal ubiquitin-dependent protein catabolic process"/>
    <property type="evidence" value="ECO:0007669"/>
    <property type="project" value="TreeGrafter"/>
</dbReference>
<dbReference type="STRING" id="765915.A0A1Y2HUS4"/>
<evidence type="ECO:0000256" key="1">
    <source>
        <dbReference type="SAM" id="MobiDB-lite"/>
    </source>
</evidence>
<dbReference type="InterPro" id="IPR032675">
    <property type="entry name" value="LRR_dom_sf"/>
</dbReference>
<evidence type="ECO:0000313" key="2">
    <source>
        <dbReference type="EMBL" id="ORZ37443.1"/>
    </source>
</evidence>
<dbReference type="InterPro" id="IPR006553">
    <property type="entry name" value="Leu-rich_rpt_Cys-con_subtyp"/>
</dbReference>
<dbReference type="AlphaFoldDB" id="A0A1Y2HUS4"/>
<feature type="compositionally biased region" description="Low complexity" evidence="1">
    <location>
        <begin position="1"/>
        <end position="10"/>
    </location>
</feature>
<feature type="compositionally biased region" description="Acidic residues" evidence="1">
    <location>
        <begin position="156"/>
        <end position="166"/>
    </location>
</feature>
<dbReference type="Proteomes" id="UP000193411">
    <property type="component" value="Unassembled WGS sequence"/>
</dbReference>
<dbReference type="PANTHER" id="PTHR13318">
    <property type="entry name" value="PARTNER OF PAIRED, ISOFORM B-RELATED"/>
    <property type="match status" value="1"/>
</dbReference>
<protein>
    <recommendedName>
        <fullName evidence="4">F-box domain-containing protein</fullName>
    </recommendedName>
</protein>
<gene>
    <name evidence="2" type="ORF">BCR44DRAFT_65476</name>
</gene>
<feature type="compositionally biased region" description="Low complexity" evidence="1">
    <location>
        <begin position="53"/>
        <end position="62"/>
    </location>
</feature>
<feature type="compositionally biased region" description="Low complexity" evidence="1">
    <location>
        <begin position="593"/>
        <end position="612"/>
    </location>
</feature>
<feature type="compositionally biased region" description="Polar residues" evidence="1">
    <location>
        <begin position="172"/>
        <end position="181"/>
    </location>
</feature>
<dbReference type="EMBL" id="MCFL01000012">
    <property type="protein sequence ID" value="ORZ37443.1"/>
    <property type="molecule type" value="Genomic_DNA"/>
</dbReference>
<feature type="compositionally biased region" description="Polar residues" evidence="1">
    <location>
        <begin position="65"/>
        <end position="85"/>
    </location>
</feature>
<reference evidence="2 3" key="1">
    <citation type="submission" date="2016-07" db="EMBL/GenBank/DDBJ databases">
        <title>Pervasive Adenine N6-methylation of Active Genes in Fungi.</title>
        <authorList>
            <consortium name="DOE Joint Genome Institute"/>
            <person name="Mondo S.J."/>
            <person name="Dannebaum R.O."/>
            <person name="Kuo R.C."/>
            <person name="Labutti K."/>
            <person name="Haridas S."/>
            <person name="Kuo A."/>
            <person name="Salamov A."/>
            <person name="Ahrendt S.R."/>
            <person name="Lipzen A."/>
            <person name="Sullivan W."/>
            <person name="Andreopoulos W.B."/>
            <person name="Clum A."/>
            <person name="Lindquist E."/>
            <person name="Daum C."/>
            <person name="Ramamoorthy G.K."/>
            <person name="Gryganskyi A."/>
            <person name="Culley D."/>
            <person name="Magnuson J.K."/>
            <person name="James T.Y."/>
            <person name="O'Malley M.A."/>
            <person name="Stajich J.E."/>
            <person name="Spatafora J.W."/>
            <person name="Visel A."/>
            <person name="Grigoriev I.V."/>
        </authorList>
    </citation>
    <scope>NUCLEOTIDE SEQUENCE [LARGE SCALE GENOMIC DNA]</scope>
    <source>
        <strain evidence="2 3">PL171</strain>
    </source>
</reference>
<feature type="compositionally biased region" description="Low complexity" evidence="1">
    <location>
        <begin position="556"/>
        <end position="585"/>
    </location>
</feature>
<feature type="region of interest" description="Disordered" evidence="1">
    <location>
        <begin position="1"/>
        <end position="26"/>
    </location>
</feature>
<dbReference type="GO" id="GO:0019005">
    <property type="term" value="C:SCF ubiquitin ligase complex"/>
    <property type="evidence" value="ECO:0007669"/>
    <property type="project" value="TreeGrafter"/>
</dbReference>
<feature type="region of interest" description="Disordered" evidence="1">
    <location>
        <begin position="42"/>
        <end position="182"/>
    </location>
</feature>
<dbReference type="PANTHER" id="PTHR13318:SF190">
    <property type="entry name" value="PARTNER OF PAIRED, ISOFORM B"/>
    <property type="match status" value="1"/>
</dbReference>
<feature type="compositionally biased region" description="Basic residues" evidence="1">
    <location>
        <begin position="143"/>
        <end position="152"/>
    </location>
</feature>
<proteinExistence type="predicted"/>
<dbReference type="SMART" id="SM00367">
    <property type="entry name" value="LRR_CC"/>
    <property type="match status" value="3"/>
</dbReference>
<evidence type="ECO:0000313" key="3">
    <source>
        <dbReference type="Proteomes" id="UP000193411"/>
    </source>
</evidence>